<gene>
    <name evidence="2" type="ORF">EV214_10438</name>
</gene>
<keyword evidence="3" id="KW-1185">Reference proteome</keyword>
<reference evidence="2 3" key="1">
    <citation type="submission" date="2019-03" db="EMBL/GenBank/DDBJ databases">
        <title>Genomic Encyclopedia of Type Strains, Phase IV (KMG-IV): sequencing the most valuable type-strain genomes for metagenomic binning, comparative biology and taxonomic classification.</title>
        <authorList>
            <person name="Goeker M."/>
        </authorList>
    </citation>
    <scope>NUCLEOTIDE SEQUENCE [LARGE SCALE GENOMIC DNA]</scope>
    <source>
        <strain evidence="2 3">DSM 102940</strain>
    </source>
</reference>
<protein>
    <submittedName>
        <fullName evidence="2">NitT/TauT family transport system substrate-binding protein</fullName>
    </submittedName>
</protein>
<dbReference type="Gene3D" id="3.40.190.10">
    <property type="entry name" value="Periplasmic binding protein-like II"/>
    <property type="match status" value="2"/>
</dbReference>
<dbReference type="Proteomes" id="UP000294919">
    <property type="component" value="Unassembled WGS sequence"/>
</dbReference>
<evidence type="ECO:0000256" key="1">
    <source>
        <dbReference type="SAM" id="SignalP"/>
    </source>
</evidence>
<dbReference type="PANTHER" id="PTHR30024">
    <property type="entry name" value="ALIPHATIC SULFONATES-BINDING PROTEIN-RELATED"/>
    <property type="match status" value="1"/>
</dbReference>
<evidence type="ECO:0000313" key="2">
    <source>
        <dbReference type="EMBL" id="TCO78655.1"/>
    </source>
</evidence>
<keyword evidence="1" id="KW-0732">Signal</keyword>
<dbReference type="EMBL" id="SLWV01000004">
    <property type="protein sequence ID" value="TCO78655.1"/>
    <property type="molecule type" value="Genomic_DNA"/>
</dbReference>
<dbReference type="PROSITE" id="PS51257">
    <property type="entry name" value="PROKAR_LIPOPROTEIN"/>
    <property type="match status" value="1"/>
</dbReference>
<dbReference type="OrthoDB" id="9814375at2"/>
<accession>A0A4R2LH51</accession>
<name>A0A4R2LH51_9FIRM</name>
<dbReference type="InterPro" id="IPR027024">
    <property type="entry name" value="UCP027386_ABC_sbc_TM0202"/>
</dbReference>
<dbReference type="SUPFAM" id="SSF53850">
    <property type="entry name" value="Periplasmic binding protein-like II"/>
    <property type="match status" value="1"/>
</dbReference>
<dbReference type="RefSeq" id="WP_132243125.1">
    <property type="nucleotide sequence ID" value="NZ_SLWV01000004.1"/>
</dbReference>
<feature type="chain" id="PRO_5039190818" evidence="1">
    <location>
        <begin position="20"/>
        <end position="335"/>
    </location>
</feature>
<sequence>MKKILSLMMFFLLVFSVVGCSKKDNTYGDVQGNKAVEKEFVKIVGLKGPTSIGMIKMFEEKPFLGENLDSSYEIAGSPDILVSKLLSKEVDFAALPTNVAAKLYNKEAGYEMAAINTWGVLYVMTQGETIKTWEDLKGKKINAIAKGSTPDVAFRYLLEKNGLDPEKDVTLDYTFNHVELAQAMIAGKVNIAVLPEPFVTMVSMKNKEATVAMNIQEEWENALGENAAIAQGCLVVRKDFAQKHPDAVKNFLDEYEKSINWVNENKEEAGKLIEKHGIGMKAKIAELAIPRCNIAFKDAQNAKETVQKYLKVLYDFSPKDVGGKLPDENFYYNQQ</sequence>
<dbReference type="AlphaFoldDB" id="A0A4R2LH51"/>
<proteinExistence type="predicted"/>
<evidence type="ECO:0000313" key="3">
    <source>
        <dbReference type="Proteomes" id="UP000294919"/>
    </source>
</evidence>
<organism evidence="2 3">
    <name type="scientific">Marinisporobacter balticus</name>
    <dbReference type="NCBI Taxonomy" id="2018667"/>
    <lineage>
        <taxon>Bacteria</taxon>
        <taxon>Bacillati</taxon>
        <taxon>Bacillota</taxon>
        <taxon>Clostridia</taxon>
        <taxon>Peptostreptococcales</taxon>
        <taxon>Thermotaleaceae</taxon>
        <taxon>Marinisporobacter</taxon>
    </lineage>
</organism>
<dbReference type="PANTHER" id="PTHR30024:SF46">
    <property type="entry name" value="ABC TRANSPORTER, SUBSTRATE-BINDING LIPOPROTEIN"/>
    <property type="match status" value="1"/>
</dbReference>
<comment type="caution">
    <text evidence="2">The sequence shown here is derived from an EMBL/GenBank/DDBJ whole genome shotgun (WGS) entry which is preliminary data.</text>
</comment>
<feature type="signal peptide" evidence="1">
    <location>
        <begin position="1"/>
        <end position="19"/>
    </location>
</feature>
<dbReference type="Pfam" id="PF12974">
    <property type="entry name" value="Phosphonate-bd"/>
    <property type="match status" value="1"/>
</dbReference>
<dbReference type="PIRSF" id="PIRSF027386">
    <property type="entry name" value="UCP027386_ABC_sbc_TM0202"/>
    <property type="match status" value="1"/>
</dbReference>